<accession>A0A0W0GEA1</accession>
<comment type="caution">
    <text evidence="1">The sequence shown here is derived from an EMBL/GenBank/DDBJ whole genome shotgun (WGS) entry which is preliminary data.</text>
</comment>
<protein>
    <submittedName>
        <fullName evidence="1">Uncharacterized protein</fullName>
    </submittedName>
</protein>
<dbReference type="Proteomes" id="UP000054988">
    <property type="component" value="Unassembled WGS sequence"/>
</dbReference>
<sequence length="131" mass="14734">MSVYMQAYMKLPWTGTDITSGSGFDVISRQFKSSTLELFQPVKVNISPKISVSSHGLETAEDVAHKIKDEDNATVPVKGAKIEASESFLREVEVSKHSMYNVFRANPSEIQRSPSRCDTQSFDTELPRRYI</sequence>
<evidence type="ECO:0000313" key="2">
    <source>
        <dbReference type="Proteomes" id="UP000054988"/>
    </source>
</evidence>
<name>A0A0W0GEA1_MONRR</name>
<gene>
    <name evidence="1" type="ORF">WG66_520</name>
</gene>
<dbReference type="EMBL" id="LATX01000216">
    <property type="protein sequence ID" value="KTB46887.1"/>
    <property type="molecule type" value="Genomic_DNA"/>
</dbReference>
<dbReference type="AlphaFoldDB" id="A0A0W0GEA1"/>
<evidence type="ECO:0000313" key="1">
    <source>
        <dbReference type="EMBL" id="KTB46887.1"/>
    </source>
</evidence>
<proteinExistence type="predicted"/>
<reference evidence="1 2" key="1">
    <citation type="submission" date="2015-12" db="EMBL/GenBank/DDBJ databases">
        <title>Draft genome sequence of Moniliophthora roreri, the causal agent of frosty pod rot of cacao.</title>
        <authorList>
            <person name="Aime M.C."/>
            <person name="Diaz-Valderrama J.R."/>
            <person name="Kijpornyongpan T."/>
            <person name="Phillips-Mora W."/>
        </authorList>
    </citation>
    <scope>NUCLEOTIDE SEQUENCE [LARGE SCALE GENOMIC DNA]</scope>
    <source>
        <strain evidence="1 2">MCA 2952</strain>
    </source>
</reference>
<organism evidence="1 2">
    <name type="scientific">Moniliophthora roreri</name>
    <name type="common">Frosty pod rot fungus</name>
    <name type="synonym">Monilia roreri</name>
    <dbReference type="NCBI Taxonomy" id="221103"/>
    <lineage>
        <taxon>Eukaryota</taxon>
        <taxon>Fungi</taxon>
        <taxon>Dikarya</taxon>
        <taxon>Basidiomycota</taxon>
        <taxon>Agaricomycotina</taxon>
        <taxon>Agaricomycetes</taxon>
        <taxon>Agaricomycetidae</taxon>
        <taxon>Agaricales</taxon>
        <taxon>Marasmiineae</taxon>
        <taxon>Marasmiaceae</taxon>
        <taxon>Moniliophthora</taxon>
    </lineage>
</organism>